<dbReference type="Proteomes" id="UP000796880">
    <property type="component" value="Unassembled WGS sequence"/>
</dbReference>
<evidence type="ECO:0000313" key="3">
    <source>
        <dbReference type="Proteomes" id="UP000796880"/>
    </source>
</evidence>
<evidence type="ECO:0000313" key="2">
    <source>
        <dbReference type="EMBL" id="KAF3439925.1"/>
    </source>
</evidence>
<feature type="compositionally biased region" description="Acidic residues" evidence="1">
    <location>
        <begin position="247"/>
        <end position="271"/>
    </location>
</feature>
<proteinExistence type="predicted"/>
<feature type="compositionally biased region" description="Basic and acidic residues" evidence="1">
    <location>
        <begin position="180"/>
        <end position="196"/>
    </location>
</feature>
<feature type="region of interest" description="Disordered" evidence="1">
    <location>
        <begin position="64"/>
        <end position="86"/>
    </location>
</feature>
<dbReference type="AlphaFoldDB" id="A0A8K0DYZ9"/>
<keyword evidence="3" id="KW-1185">Reference proteome</keyword>
<accession>A0A8K0DYZ9</accession>
<feature type="compositionally biased region" description="Basic and acidic residues" evidence="1">
    <location>
        <begin position="272"/>
        <end position="282"/>
    </location>
</feature>
<organism evidence="2 3">
    <name type="scientific">Rhamnella rubrinervis</name>
    <dbReference type="NCBI Taxonomy" id="2594499"/>
    <lineage>
        <taxon>Eukaryota</taxon>
        <taxon>Viridiplantae</taxon>
        <taxon>Streptophyta</taxon>
        <taxon>Embryophyta</taxon>
        <taxon>Tracheophyta</taxon>
        <taxon>Spermatophyta</taxon>
        <taxon>Magnoliopsida</taxon>
        <taxon>eudicotyledons</taxon>
        <taxon>Gunneridae</taxon>
        <taxon>Pentapetalae</taxon>
        <taxon>rosids</taxon>
        <taxon>fabids</taxon>
        <taxon>Rosales</taxon>
        <taxon>Rhamnaceae</taxon>
        <taxon>rhamnoid group</taxon>
        <taxon>Rhamneae</taxon>
        <taxon>Rhamnella</taxon>
    </lineage>
</organism>
<name>A0A8K0DYZ9_9ROSA</name>
<comment type="caution">
    <text evidence="2">The sequence shown here is derived from an EMBL/GenBank/DDBJ whole genome shotgun (WGS) entry which is preliminary data.</text>
</comment>
<sequence length="385" mass="42959">MPTPAILVVAHRPIGEVAPTNRHGHFLYFLHETQEEDTPLRRANRVVQDAPQVTKGKTATFCRGGSMQPAARPIGNPLPGKRRPPRKNFLNAGECNLEEEAHPTAFMRRANRPLASYPAADMGKLKMKISKAEEATKKKKRAQQREMTDEVGLEVEQNALKPNKPPEATKGGLEGSGPRPKVEKDRELSPRTHYAKSGERQLPRWLMAPSQKYIYKKAAIDAILKNTNDMIKAFKAGQTEDWATPDPSDEEEDGQEDLEITSGEDEPDEGDALPREPTRDALDNAEPNDSFEEAMRLPSNEESGPGQTSRAANANELKTRIYFSFLFVLFVRRRSNADFLRSTPSRPRWTISLPDGPAISPTDKIVIPNLEPNRPGSDLIFDLTP</sequence>
<dbReference type="EMBL" id="VOIH02000008">
    <property type="protein sequence ID" value="KAF3439925.1"/>
    <property type="molecule type" value="Genomic_DNA"/>
</dbReference>
<feature type="region of interest" description="Disordered" evidence="1">
    <location>
        <begin position="135"/>
        <end position="196"/>
    </location>
</feature>
<protein>
    <submittedName>
        <fullName evidence="2">Uncharacterized protein</fullName>
    </submittedName>
</protein>
<reference evidence="2" key="1">
    <citation type="submission" date="2020-03" db="EMBL/GenBank/DDBJ databases">
        <title>A high-quality chromosome-level genome assembly of a woody plant with both climbing and erect habits, Rhamnella rubrinervis.</title>
        <authorList>
            <person name="Lu Z."/>
            <person name="Yang Y."/>
            <person name="Zhu X."/>
            <person name="Sun Y."/>
        </authorList>
    </citation>
    <scope>NUCLEOTIDE SEQUENCE</scope>
    <source>
        <strain evidence="2">BYM</strain>
        <tissue evidence="2">Leaf</tissue>
    </source>
</reference>
<feature type="region of interest" description="Disordered" evidence="1">
    <location>
        <begin position="237"/>
        <end position="287"/>
    </location>
</feature>
<evidence type="ECO:0000256" key="1">
    <source>
        <dbReference type="SAM" id="MobiDB-lite"/>
    </source>
</evidence>
<gene>
    <name evidence="2" type="ORF">FNV43_RR18203</name>
</gene>